<dbReference type="EMBL" id="BAAAPO010000001">
    <property type="protein sequence ID" value="GAA1779265.1"/>
    <property type="molecule type" value="Genomic_DNA"/>
</dbReference>
<comment type="caution">
    <text evidence="2">The sequence shown here is derived from an EMBL/GenBank/DDBJ whole genome shotgun (WGS) entry which is preliminary data.</text>
</comment>
<evidence type="ECO:0000313" key="3">
    <source>
        <dbReference type="Proteomes" id="UP001499938"/>
    </source>
</evidence>
<evidence type="ECO:0000256" key="1">
    <source>
        <dbReference type="SAM" id="MobiDB-lite"/>
    </source>
</evidence>
<keyword evidence="3" id="KW-1185">Reference proteome</keyword>
<sequence length="64" mass="6658">MLNGGGGNESVIDGTSSNACPGKSGKQSDRTPGGKLSSNGETRTDKSLGRVGRHTKGRWEARQQ</sequence>
<proteinExistence type="predicted"/>
<gene>
    <name evidence="2" type="ORF">GCM10009811_00850</name>
</gene>
<dbReference type="Proteomes" id="UP001499938">
    <property type="component" value="Unassembled WGS sequence"/>
</dbReference>
<organism evidence="2 3">
    <name type="scientific">Nostocoides veronense</name>
    <dbReference type="NCBI Taxonomy" id="330836"/>
    <lineage>
        <taxon>Bacteria</taxon>
        <taxon>Bacillati</taxon>
        <taxon>Actinomycetota</taxon>
        <taxon>Actinomycetes</taxon>
        <taxon>Micrococcales</taxon>
        <taxon>Intrasporangiaceae</taxon>
        <taxon>Nostocoides</taxon>
    </lineage>
</organism>
<name>A0ABP4XE51_9MICO</name>
<reference evidence="3" key="1">
    <citation type="journal article" date="2019" name="Int. J. Syst. Evol. Microbiol.">
        <title>The Global Catalogue of Microorganisms (GCM) 10K type strain sequencing project: providing services to taxonomists for standard genome sequencing and annotation.</title>
        <authorList>
            <consortium name="The Broad Institute Genomics Platform"/>
            <consortium name="The Broad Institute Genome Sequencing Center for Infectious Disease"/>
            <person name="Wu L."/>
            <person name="Ma J."/>
        </authorList>
    </citation>
    <scope>NUCLEOTIDE SEQUENCE [LARGE SCALE GENOMIC DNA]</scope>
    <source>
        <strain evidence="3">JCM 15592</strain>
    </source>
</reference>
<evidence type="ECO:0000313" key="2">
    <source>
        <dbReference type="EMBL" id="GAA1779265.1"/>
    </source>
</evidence>
<feature type="region of interest" description="Disordered" evidence="1">
    <location>
        <begin position="1"/>
        <end position="64"/>
    </location>
</feature>
<accession>A0ABP4XE51</accession>
<protein>
    <submittedName>
        <fullName evidence="2">Uncharacterized protein</fullName>
    </submittedName>
</protein>